<sequence>MELFRITRSKYVADLSGKGAYERGGRWNSTGQFALYTAQSRSLAMVESLVYLSNLPPEDEYKIAVLYLPDSTFVQTVDIQQLKSNWRNDQKYTRQFGDEWLKNKASLLLRVPSVIVKAEYNYVVNPQHELFSRLKLVDIEPFTFDGRLFNK</sequence>
<dbReference type="RefSeq" id="WP_191040844.1">
    <property type="nucleotide sequence ID" value="NZ_JACXAA010000007.1"/>
</dbReference>
<evidence type="ECO:0000313" key="3">
    <source>
        <dbReference type="Proteomes" id="UP000653797"/>
    </source>
</evidence>
<name>A0A927B4H4_9BACT</name>
<dbReference type="Pfam" id="PF08808">
    <property type="entry name" value="RES"/>
    <property type="match status" value="1"/>
</dbReference>
<dbReference type="EMBL" id="JACXAA010000007">
    <property type="protein sequence ID" value="MBD2755234.1"/>
    <property type="molecule type" value="Genomic_DNA"/>
</dbReference>
<dbReference type="InterPro" id="IPR014914">
    <property type="entry name" value="RES_dom"/>
</dbReference>
<evidence type="ECO:0000259" key="1">
    <source>
        <dbReference type="SMART" id="SM00953"/>
    </source>
</evidence>
<keyword evidence="3" id="KW-1185">Reference proteome</keyword>
<comment type="caution">
    <text evidence="2">The sequence shown here is derived from an EMBL/GenBank/DDBJ whole genome shotgun (WGS) entry which is preliminary data.</text>
</comment>
<dbReference type="SMART" id="SM00953">
    <property type="entry name" value="RES"/>
    <property type="match status" value="1"/>
</dbReference>
<feature type="domain" description="RES" evidence="1">
    <location>
        <begin position="14"/>
        <end position="138"/>
    </location>
</feature>
<proteinExistence type="predicted"/>
<evidence type="ECO:0000313" key="2">
    <source>
        <dbReference type="EMBL" id="MBD2755234.1"/>
    </source>
</evidence>
<protein>
    <submittedName>
        <fullName evidence="2">RES family NAD+ phosphorylase</fullName>
    </submittedName>
</protein>
<accession>A0A927B4H4</accession>
<dbReference type="AlphaFoldDB" id="A0A927B4H4"/>
<organism evidence="2 3">
    <name type="scientific">Spirosoma validum</name>
    <dbReference type="NCBI Taxonomy" id="2771355"/>
    <lineage>
        <taxon>Bacteria</taxon>
        <taxon>Pseudomonadati</taxon>
        <taxon>Bacteroidota</taxon>
        <taxon>Cytophagia</taxon>
        <taxon>Cytophagales</taxon>
        <taxon>Cytophagaceae</taxon>
        <taxon>Spirosoma</taxon>
    </lineage>
</organism>
<gene>
    <name evidence="2" type="ORF">IC230_20200</name>
</gene>
<reference evidence="2" key="1">
    <citation type="submission" date="2020-09" db="EMBL/GenBank/DDBJ databases">
        <authorList>
            <person name="Kim M.K."/>
        </authorList>
    </citation>
    <scope>NUCLEOTIDE SEQUENCE</scope>
    <source>
        <strain evidence="2">BT704</strain>
    </source>
</reference>
<dbReference type="Proteomes" id="UP000653797">
    <property type="component" value="Unassembled WGS sequence"/>
</dbReference>